<dbReference type="PANTHER" id="PTHR23514">
    <property type="entry name" value="BYPASS OF STOP CODON PROTEIN 6"/>
    <property type="match status" value="1"/>
</dbReference>
<sequence>MSTIAEIKREKLFIVPEPVATRAEAPAKESLQSSLRRNRAAVGLVFFLHGLCFASWASRIPTIQANLHLTSSALGAVLFALPAGFFISLPFAGWLVGRLGSKRVVIVAAVLYSLALVCVGASSTVLALVCCLFCFGFFANLLNISINTQAVVVERLYQQKLMATFHGLWSLAGFTGAAMGTWMMAHAVPPAHHYILICVIFLLVIGTCAFYLVSQDDVAGEKLPLFALPDRALISLGLIAFCSMIAEGAMFDWSGVYFSNVVHVDASYTGLGYTTFMIAMAGMRFVADRFSARFGLTRILQVSGLLTTVGLLIVVLFPSLLPSLAGFFLIGMGVSSVVPLVFSAAGKSKTLSPGVAIAAVSSLGFMGMLIGPPIIGFIAEATSLRMSFLALLVLSVSVVVLSSVRARSASGAE</sequence>
<keyword evidence="8" id="KW-1185">Reference proteome</keyword>
<dbReference type="InterPro" id="IPR036259">
    <property type="entry name" value="MFS_trans_sf"/>
</dbReference>
<keyword evidence="2 5" id="KW-0812">Transmembrane</keyword>
<keyword evidence="3 5" id="KW-1133">Transmembrane helix</keyword>
<reference evidence="7 8" key="1">
    <citation type="submission" date="2021-05" db="EMBL/GenBank/DDBJ databases">
        <title>A Polyphasic approach of four new species of the genus Ohtaekwangia: Ohtaekwangia histidinii sp. nov., Ohtaekwangia cretensis sp. nov., Ohtaekwangia indiensis sp. nov., Ohtaekwangia reichenbachii sp. nov. from diverse environment.</title>
        <authorList>
            <person name="Octaviana S."/>
        </authorList>
    </citation>
    <scope>NUCLEOTIDE SEQUENCE [LARGE SCALE GENOMIC DNA]</scope>
    <source>
        <strain evidence="7 8">PWU5</strain>
    </source>
</reference>
<dbReference type="Proteomes" id="UP001319080">
    <property type="component" value="Unassembled WGS sequence"/>
</dbReference>
<dbReference type="InterPro" id="IPR051788">
    <property type="entry name" value="MFS_Transporter"/>
</dbReference>
<feature type="transmembrane region" description="Helical" evidence="5">
    <location>
        <begin position="266"/>
        <end position="287"/>
    </location>
</feature>
<dbReference type="EMBL" id="JAHESE010000002">
    <property type="protein sequence ID" value="MBT1707571.1"/>
    <property type="molecule type" value="Genomic_DNA"/>
</dbReference>
<feature type="transmembrane region" description="Helical" evidence="5">
    <location>
        <begin position="354"/>
        <end position="378"/>
    </location>
</feature>
<feature type="transmembrane region" description="Helical" evidence="5">
    <location>
        <begin position="299"/>
        <end position="318"/>
    </location>
</feature>
<dbReference type="InterPro" id="IPR020846">
    <property type="entry name" value="MFS_dom"/>
</dbReference>
<feature type="transmembrane region" description="Helical" evidence="5">
    <location>
        <begin position="40"/>
        <end position="57"/>
    </location>
</feature>
<evidence type="ECO:0000256" key="4">
    <source>
        <dbReference type="ARBA" id="ARBA00023136"/>
    </source>
</evidence>
<feature type="transmembrane region" description="Helical" evidence="5">
    <location>
        <begin position="324"/>
        <end position="342"/>
    </location>
</feature>
<accession>A0AAP2DUP3</accession>
<dbReference type="CDD" id="cd17393">
    <property type="entry name" value="MFS_MosC_like"/>
    <property type="match status" value="1"/>
</dbReference>
<feature type="transmembrane region" description="Helical" evidence="5">
    <location>
        <begin position="77"/>
        <end position="97"/>
    </location>
</feature>
<feature type="transmembrane region" description="Helical" evidence="5">
    <location>
        <begin position="225"/>
        <end position="246"/>
    </location>
</feature>
<feature type="domain" description="Major facilitator superfamily (MFS) profile" evidence="6">
    <location>
        <begin position="232"/>
        <end position="413"/>
    </location>
</feature>
<evidence type="ECO:0000256" key="2">
    <source>
        <dbReference type="ARBA" id="ARBA00022692"/>
    </source>
</evidence>
<dbReference type="PANTHER" id="PTHR23514:SF13">
    <property type="entry name" value="INNER MEMBRANE PROTEIN YBJJ"/>
    <property type="match status" value="1"/>
</dbReference>
<feature type="transmembrane region" description="Helical" evidence="5">
    <location>
        <begin position="104"/>
        <end position="120"/>
    </location>
</feature>
<evidence type="ECO:0000313" key="7">
    <source>
        <dbReference type="EMBL" id="MBT1707571.1"/>
    </source>
</evidence>
<keyword evidence="4 5" id="KW-0472">Membrane</keyword>
<organism evidence="7 8">
    <name type="scientific">Dawidia cretensis</name>
    <dbReference type="NCBI Taxonomy" id="2782350"/>
    <lineage>
        <taxon>Bacteria</taxon>
        <taxon>Pseudomonadati</taxon>
        <taxon>Bacteroidota</taxon>
        <taxon>Cytophagia</taxon>
        <taxon>Cytophagales</taxon>
        <taxon>Chryseotaleaceae</taxon>
        <taxon>Dawidia</taxon>
    </lineage>
</organism>
<evidence type="ECO:0000313" key="8">
    <source>
        <dbReference type="Proteomes" id="UP001319080"/>
    </source>
</evidence>
<dbReference type="AlphaFoldDB" id="A0AAP2DUP3"/>
<evidence type="ECO:0000256" key="3">
    <source>
        <dbReference type="ARBA" id="ARBA00022989"/>
    </source>
</evidence>
<feature type="transmembrane region" description="Helical" evidence="5">
    <location>
        <begin position="167"/>
        <end position="185"/>
    </location>
</feature>
<dbReference type="RefSeq" id="WP_254083157.1">
    <property type="nucleotide sequence ID" value="NZ_JAHESE010000002.1"/>
</dbReference>
<evidence type="ECO:0000256" key="1">
    <source>
        <dbReference type="ARBA" id="ARBA00004141"/>
    </source>
</evidence>
<dbReference type="GO" id="GO:0022857">
    <property type="term" value="F:transmembrane transporter activity"/>
    <property type="evidence" value="ECO:0007669"/>
    <property type="project" value="InterPro"/>
</dbReference>
<feature type="transmembrane region" description="Helical" evidence="5">
    <location>
        <begin position="191"/>
        <end position="213"/>
    </location>
</feature>
<proteinExistence type="predicted"/>
<evidence type="ECO:0000256" key="5">
    <source>
        <dbReference type="SAM" id="Phobius"/>
    </source>
</evidence>
<name>A0AAP2DUP3_9BACT</name>
<gene>
    <name evidence="7" type="ORF">KK062_05025</name>
</gene>
<dbReference type="SUPFAM" id="SSF103473">
    <property type="entry name" value="MFS general substrate transporter"/>
    <property type="match status" value="1"/>
</dbReference>
<dbReference type="InterPro" id="IPR011701">
    <property type="entry name" value="MFS"/>
</dbReference>
<dbReference type="PROSITE" id="PS50850">
    <property type="entry name" value="MFS"/>
    <property type="match status" value="1"/>
</dbReference>
<feature type="transmembrane region" description="Helical" evidence="5">
    <location>
        <begin position="384"/>
        <end position="404"/>
    </location>
</feature>
<dbReference type="Gene3D" id="1.20.1250.20">
    <property type="entry name" value="MFS general substrate transporter like domains"/>
    <property type="match status" value="2"/>
</dbReference>
<feature type="transmembrane region" description="Helical" evidence="5">
    <location>
        <begin position="126"/>
        <end position="146"/>
    </location>
</feature>
<comment type="caution">
    <text evidence="7">The sequence shown here is derived from an EMBL/GenBank/DDBJ whole genome shotgun (WGS) entry which is preliminary data.</text>
</comment>
<evidence type="ECO:0000259" key="6">
    <source>
        <dbReference type="PROSITE" id="PS50850"/>
    </source>
</evidence>
<protein>
    <submittedName>
        <fullName evidence="7">MFS transporter</fullName>
    </submittedName>
</protein>
<dbReference type="GO" id="GO:0016020">
    <property type="term" value="C:membrane"/>
    <property type="evidence" value="ECO:0007669"/>
    <property type="project" value="UniProtKB-SubCell"/>
</dbReference>
<comment type="subcellular location">
    <subcellularLocation>
        <location evidence="1">Membrane</location>
        <topology evidence="1">Multi-pass membrane protein</topology>
    </subcellularLocation>
</comment>
<dbReference type="Pfam" id="PF07690">
    <property type="entry name" value="MFS_1"/>
    <property type="match status" value="1"/>
</dbReference>